<comment type="caution">
    <text evidence="7">The sequence shown here is derived from an EMBL/GenBank/DDBJ whole genome shotgun (WGS) entry which is preliminary data.</text>
</comment>
<name>A0AAD9JDX5_9ANNE</name>
<dbReference type="EMBL" id="JAODUP010000366">
    <property type="protein sequence ID" value="KAK2151369.1"/>
    <property type="molecule type" value="Genomic_DNA"/>
</dbReference>
<dbReference type="GO" id="GO:0003977">
    <property type="term" value="F:UDP-N-acetylglucosamine diphosphorylase activity"/>
    <property type="evidence" value="ECO:0007669"/>
    <property type="project" value="UniProtKB-EC"/>
</dbReference>
<dbReference type="GO" id="GO:0006048">
    <property type="term" value="P:UDP-N-acetylglucosamine biosynthetic process"/>
    <property type="evidence" value="ECO:0007669"/>
    <property type="project" value="TreeGrafter"/>
</dbReference>
<dbReference type="Proteomes" id="UP001208570">
    <property type="component" value="Unassembled WGS sequence"/>
</dbReference>
<dbReference type="Gene3D" id="3.90.550.10">
    <property type="entry name" value="Spore Coat Polysaccharide Biosynthesis Protein SpsA, Chain A"/>
    <property type="match status" value="1"/>
</dbReference>
<comment type="similarity">
    <text evidence="2">Belongs to the UDPGP type 1 family.</text>
</comment>
<evidence type="ECO:0000256" key="5">
    <source>
        <dbReference type="ARBA" id="ARBA00022695"/>
    </source>
</evidence>
<comment type="catalytic activity">
    <reaction evidence="6">
        <text>N-acetyl-alpha-D-glucosamine 1-phosphate + UTP + H(+) = UDP-N-acetyl-alpha-D-glucosamine + diphosphate</text>
        <dbReference type="Rhea" id="RHEA:13509"/>
        <dbReference type="ChEBI" id="CHEBI:15378"/>
        <dbReference type="ChEBI" id="CHEBI:33019"/>
        <dbReference type="ChEBI" id="CHEBI:46398"/>
        <dbReference type="ChEBI" id="CHEBI:57705"/>
        <dbReference type="ChEBI" id="CHEBI:57776"/>
        <dbReference type="EC" id="2.7.7.23"/>
    </reaction>
</comment>
<comment type="pathway">
    <text evidence="1">Nucleotide-sugar biosynthesis; UDP-N-acetyl-alpha-D-glucosamine biosynthesis; UDP-N-acetyl-alpha-D-glucosamine from N-acetyl-alpha-D-glucosamine 1-phosphate: step 1/1.</text>
</comment>
<sequence>MDVEGLRSYLKKYGQEHCLDFWDTLSAKQQETLYKDLKALNLEEITKYFNRCEESLKHPGEKIDDHLQPLPAECFGSIVRTDENKLKLYESEGLHQISESRVAVLLLAGGQGTRLGVNYPKGMYDVSLPSHKTLFQLQAERLIKVQELAHKLTGKEGIVPWYIMTSEHTQEATRQFFQKHDYFGLNPDDVTFFEQFTLPCMTFEGKIILETPYKLARAPDGNGGLYHAMESSGVMDDMTNRGVKYIHVYCVDNILVKMADPHFIGFCIQKGAHCGAKVVEKTSATEPVGVVCKHDGKYRVVEYSEITLKTAEKRNPDGRLTFSAGGICIHFFTTEFLRKIIKHHQHELIHHVAKKKIPYTDSKGETVRPDQPNGIKMEKFIFDVFPFSDSQFAVWEVLREDEFAPLKNSDSAPADNPTTSRHSVFNLHMRFVIKAGGSFVGEDGAPLPHIPSQREEYDEPIVCEISPLMSYSGEGLSDLVRGKTFRSPLVLKASGENGKESMMLEH</sequence>
<keyword evidence="5" id="KW-0548">Nucleotidyltransferase</keyword>
<accession>A0AAD9JDX5</accession>
<organism evidence="7 8">
    <name type="scientific">Paralvinella palmiformis</name>
    <dbReference type="NCBI Taxonomy" id="53620"/>
    <lineage>
        <taxon>Eukaryota</taxon>
        <taxon>Metazoa</taxon>
        <taxon>Spiralia</taxon>
        <taxon>Lophotrochozoa</taxon>
        <taxon>Annelida</taxon>
        <taxon>Polychaeta</taxon>
        <taxon>Sedentaria</taxon>
        <taxon>Canalipalpata</taxon>
        <taxon>Terebellida</taxon>
        <taxon>Terebelliformia</taxon>
        <taxon>Alvinellidae</taxon>
        <taxon>Paralvinella</taxon>
    </lineage>
</organism>
<evidence type="ECO:0000256" key="1">
    <source>
        <dbReference type="ARBA" id="ARBA00005208"/>
    </source>
</evidence>
<dbReference type="AlphaFoldDB" id="A0AAD9JDX5"/>
<evidence type="ECO:0000313" key="7">
    <source>
        <dbReference type="EMBL" id="KAK2151369.1"/>
    </source>
</evidence>
<keyword evidence="8" id="KW-1185">Reference proteome</keyword>
<evidence type="ECO:0000313" key="8">
    <source>
        <dbReference type="Proteomes" id="UP001208570"/>
    </source>
</evidence>
<dbReference type="FunFam" id="3.90.550.10:FF:000075">
    <property type="entry name" value="Probable UDP-N-acetylglucosamine pyrophosphorylase"/>
    <property type="match status" value="1"/>
</dbReference>
<dbReference type="SUPFAM" id="SSF53448">
    <property type="entry name" value="Nucleotide-diphospho-sugar transferases"/>
    <property type="match status" value="1"/>
</dbReference>
<proteinExistence type="inferred from homology"/>
<evidence type="ECO:0000256" key="4">
    <source>
        <dbReference type="ARBA" id="ARBA00022679"/>
    </source>
</evidence>
<dbReference type="InterPro" id="IPR002618">
    <property type="entry name" value="UDPGP_fam"/>
</dbReference>
<evidence type="ECO:0000256" key="3">
    <source>
        <dbReference type="ARBA" id="ARBA00012457"/>
    </source>
</evidence>
<dbReference type="PANTHER" id="PTHR11952">
    <property type="entry name" value="UDP- GLUCOSE PYROPHOSPHORYLASE"/>
    <property type="match status" value="1"/>
</dbReference>
<protein>
    <recommendedName>
        <fullName evidence="3">UDP-N-acetylglucosamine diphosphorylase</fullName>
        <ecNumber evidence="3">2.7.7.23</ecNumber>
    </recommendedName>
</protein>
<dbReference type="InterPro" id="IPR029044">
    <property type="entry name" value="Nucleotide-diphossugar_trans"/>
</dbReference>
<keyword evidence="4" id="KW-0808">Transferase</keyword>
<dbReference type="CDD" id="cd04193">
    <property type="entry name" value="UDPGlcNAc_PPase"/>
    <property type="match status" value="1"/>
</dbReference>
<dbReference type="Pfam" id="PF01704">
    <property type="entry name" value="UDPGP"/>
    <property type="match status" value="1"/>
</dbReference>
<reference evidence="7" key="1">
    <citation type="journal article" date="2023" name="Mol. Biol. Evol.">
        <title>Third-Generation Sequencing Reveals the Adaptive Role of the Epigenome in Three Deep-Sea Polychaetes.</title>
        <authorList>
            <person name="Perez M."/>
            <person name="Aroh O."/>
            <person name="Sun Y."/>
            <person name="Lan Y."/>
            <person name="Juniper S.K."/>
            <person name="Young C.R."/>
            <person name="Angers B."/>
            <person name="Qian P.Y."/>
        </authorList>
    </citation>
    <scope>NUCLEOTIDE SEQUENCE</scope>
    <source>
        <strain evidence="7">P08H-3</strain>
    </source>
</reference>
<dbReference type="InterPro" id="IPR039741">
    <property type="entry name" value="UDP-sugar_pyrophosphorylase"/>
</dbReference>
<gene>
    <name evidence="7" type="ORF">LSH36_366g06006</name>
</gene>
<dbReference type="PANTHER" id="PTHR11952:SF2">
    <property type="entry name" value="LD24639P"/>
    <property type="match status" value="1"/>
</dbReference>
<dbReference type="EC" id="2.7.7.23" evidence="3"/>
<evidence type="ECO:0000256" key="2">
    <source>
        <dbReference type="ARBA" id="ARBA00010401"/>
    </source>
</evidence>
<evidence type="ECO:0000256" key="6">
    <source>
        <dbReference type="ARBA" id="ARBA00048493"/>
    </source>
</evidence>
<dbReference type="Gene3D" id="2.10.10.100">
    <property type="match status" value="1"/>
</dbReference>